<gene>
    <name evidence="2" type="ORF">GNT65_15710</name>
</gene>
<feature type="transmembrane region" description="Helical" evidence="1">
    <location>
        <begin position="81"/>
        <end position="102"/>
    </location>
</feature>
<dbReference type="AlphaFoldDB" id="A0A6L7I443"/>
<dbReference type="RefSeq" id="WP_160797877.1">
    <property type="nucleotide sequence ID" value="NZ_JAKEVE010000004.1"/>
</dbReference>
<keyword evidence="1" id="KW-1133">Transmembrane helix</keyword>
<keyword evidence="1" id="KW-0812">Transmembrane</keyword>
<protein>
    <submittedName>
        <fullName evidence="2">Uncharacterized protein</fullName>
    </submittedName>
</protein>
<comment type="caution">
    <text evidence="2">The sequence shown here is derived from an EMBL/GenBank/DDBJ whole genome shotgun (WGS) entry which is preliminary data.</text>
</comment>
<evidence type="ECO:0000256" key="1">
    <source>
        <dbReference type="SAM" id="Phobius"/>
    </source>
</evidence>
<dbReference type="Proteomes" id="UP000474778">
    <property type="component" value="Unassembled WGS sequence"/>
</dbReference>
<evidence type="ECO:0000313" key="2">
    <source>
        <dbReference type="EMBL" id="MXR70111.1"/>
    </source>
</evidence>
<feature type="transmembrane region" description="Helical" evidence="1">
    <location>
        <begin position="7"/>
        <end position="30"/>
    </location>
</feature>
<feature type="transmembrane region" description="Helical" evidence="1">
    <location>
        <begin position="42"/>
        <end position="60"/>
    </location>
</feature>
<keyword evidence="1" id="KW-0472">Membrane</keyword>
<dbReference type="EMBL" id="WRPA01000015">
    <property type="protein sequence ID" value="MXR70111.1"/>
    <property type="molecule type" value="Genomic_DNA"/>
</dbReference>
<evidence type="ECO:0000313" key="3">
    <source>
        <dbReference type="Proteomes" id="UP000474778"/>
    </source>
</evidence>
<feature type="transmembrane region" description="Helical" evidence="1">
    <location>
        <begin position="108"/>
        <end position="128"/>
    </location>
</feature>
<accession>A0A6L7I443</accession>
<sequence length="152" mass="16400">MKKTLHLFGAITATTCIATFFLATILVELFGSVEQIITVKQLILMPGLFILIPAMMVTGVTGNMLGNKGRVLGAKQRRMKLAAANGLLMLLPLAIVLARMASAQEFDSLFFSLQLLELCCGAANLYLLGLNARDGMKLSGRIKQKKLTSNAL</sequence>
<keyword evidence="3" id="KW-1185">Reference proteome</keyword>
<name>A0A6L7I443_9GAMM</name>
<proteinExistence type="predicted"/>
<organism evidence="2 3">
    <name type="scientific">Shewanella insulae</name>
    <dbReference type="NCBI Taxonomy" id="2681496"/>
    <lineage>
        <taxon>Bacteria</taxon>
        <taxon>Pseudomonadati</taxon>
        <taxon>Pseudomonadota</taxon>
        <taxon>Gammaproteobacteria</taxon>
        <taxon>Alteromonadales</taxon>
        <taxon>Shewanellaceae</taxon>
        <taxon>Shewanella</taxon>
    </lineage>
</organism>
<reference evidence="2 3" key="1">
    <citation type="submission" date="2019-12" db="EMBL/GenBank/DDBJ databases">
        <title>Shewanella insulae sp. nov., isolated from a tidal flat.</title>
        <authorList>
            <person name="Yoon J.-H."/>
        </authorList>
    </citation>
    <scope>NUCLEOTIDE SEQUENCE [LARGE SCALE GENOMIC DNA]</scope>
    <source>
        <strain evidence="2 3">JBTF-M18</strain>
    </source>
</reference>